<keyword evidence="1" id="KW-0472">Membrane</keyword>
<dbReference type="EMBL" id="CP077713">
    <property type="protein sequence ID" value="QXJ33634.1"/>
    <property type="molecule type" value="Genomic_DNA"/>
</dbReference>
<feature type="transmembrane region" description="Helical" evidence="1">
    <location>
        <begin position="20"/>
        <end position="40"/>
    </location>
</feature>
<evidence type="ECO:0000313" key="2">
    <source>
        <dbReference type="EMBL" id="QXJ30600.1"/>
    </source>
</evidence>
<dbReference type="Proteomes" id="UP000694036">
    <property type="component" value="Chromosome"/>
</dbReference>
<keyword evidence="1" id="KW-1133">Transmembrane helix</keyword>
<dbReference type="EMBL" id="CP077715">
    <property type="protein sequence ID" value="QXJ30600.1"/>
    <property type="molecule type" value="Genomic_DNA"/>
</dbReference>
<evidence type="ECO:0000313" key="3">
    <source>
        <dbReference type="EMBL" id="QXJ33634.1"/>
    </source>
</evidence>
<proteinExistence type="predicted"/>
<sequence length="62" mass="7019">MRFNDEFLLMGYTTSKLKNFTAFRIRVVGVGSMVNLILGLRSVILWKGGLISLGTSRLDWLI</sequence>
<evidence type="ECO:0000313" key="4">
    <source>
        <dbReference type="Proteomes" id="UP000694036"/>
    </source>
</evidence>
<organism evidence="3 4">
    <name type="scientific">Saccharolobus shibatae</name>
    <dbReference type="NCBI Taxonomy" id="2286"/>
    <lineage>
        <taxon>Archaea</taxon>
        <taxon>Thermoproteota</taxon>
        <taxon>Thermoprotei</taxon>
        <taxon>Sulfolobales</taxon>
        <taxon>Sulfolobaceae</taxon>
        <taxon>Saccharolobus</taxon>
    </lineage>
</organism>
<dbReference type="AlphaFoldDB" id="A0A8F5BY47"/>
<protein>
    <submittedName>
        <fullName evidence="3">Uncharacterized protein</fullName>
    </submittedName>
</protein>
<keyword evidence="1" id="KW-0812">Transmembrane</keyword>
<dbReference type="Proteomes" id="UP000693941">
    <property type="component" value="Chromosome"/>
</dbReference>
<name>A0A8F5BY47_9CREN</name>
<gene>
    <name evidence="2" type="ORF">J5U21_00246</name>
    <name evidence="3" type="ORF">J5U22_00176</name>
</gene>
<accession>A0A8F5BY47</accession>
<reference evidence="3 4" key="1">
    <citation type="journal article" date="2021" name="Environ. Microbiol.">
        <title>New insights into the diversity and evolution of the archaeal mobilome from three complete genomes of Saccharolobus shibatae.</title>
        <authorList>
            <person name="Medvedeva S."/>
            <person name="Brandt D."/>
            <person name="Cvirkaite-Krupovic V."/>
            <person name="Liu Y."/>
            <person name="Severinov K."/>
            <person name="Ishino S."/>
            <person name="Ishino Y."/>
            <person name="Prangishvili D."/>
            <person name="Kalinowski J."/>
            <person name="Krupovic M."/>
        </authorList>
    </citation>
    <scope>NUCLEOTIDE SEQUENCE [LARGE SCALE GENOMIC DNA]</scope>
    <source>
        <strain evidence="2">BEU9</strain>
        <strain evidence="3 4">S38A</strain>
    </source>
</reference>
<keyword evidence="4" id="KW-1185">Reference proteome</keyword>
<evidence type="ECO:0000256" key="1">
    <source>
        <dbReference type="SAM" id="Phobius"/>
    </source>
</evidence>